<sequence>SLKVYKDIVSKCQNEKTITLQPYVSIEDPRISCISNRFKEK</sequence>
<comment type="caution">
    <text evidence="1">The sequence shown here is derived from an EMBL/GenBank/DDBJ whole genome shotgun (WGS) entry which is preliminary data.</text>
</comment>
<dbReference type="AlphaFoldDB" id="X0XY84"/>
<gene>
    <name evidence="1" type="ORF">S01H1_62541</name>
</gene>
<feature type="non-terminal residue" evidence="1">
    <location>
        <position position="1"/>
    </location>
</feature>
<name>X0XY84_9ZZZZ</name>
<organism evidence="1">
    <name type="scientific">marine sediment metagenome</name>
    <dbReference type="NCBI Taxonomy" id="412755"/>
    <lineage>
        <taxon>unclassified sequences</taxon>
        <taxon>metagenomes</taxon>
        <taxon>ecological metagenomes</taxon>
    </lineage>
</organism>
<accession>X0XY84</accession>
<proteinExistence type="predicted"/>
<evidence type="ECO:0000313" key="1">
    <source>
        <dbReference type="EMBL" id="GAG41513.1"/>
    </source>
</evidence>
<dbReference type="EMBL" id="BARS01041085">
    <property type="protein sequence ID" value="GAG41513.1"/>
    <property type="molecule type" value="Genomic_DNA"/>
</dbReference>
<protein>
    <submittedName>
        <fullName evidence="1">Uncharacterized protein</fullName>
    </submittedName>
</protein>
<reference evidence="1" key="1">
    <citation type="journal article" date="2014" name="Front. Microbiol.">
        <title>High frequency of phylogenetically diverse reductive dehalogenase-homologous genes in deep subseafloor sedimentary metagenomes.</title>
        <authorList>
            <person name="Kawai M."/>
            <person name="Futagami T."/>
            <person name="Toyoda A."/>
            <person name="Takaki Y."/>
            <person name="Nishi S."/>
            <person name="Hori S."/>
            <person name="Arai W."/>
            <person name="Tsubouchi T."/>
            <person name="Morono Y."/>
            <person name="Uchiyama I."/>
            <person name="Ito T."/>
            <person name="Fujiyama A."/>
            <person name="Inagaki F."/>
            <person name="Takami H."/>
        </authorList>
    </citation>
    <scope>NUCLEOTIDE SEQUENCE</scope>
    <source>
        <strain evidence="1">Expedition CK06-06</strain>
    </source>
</reference>